<keyword evidence="6" id="KW-1185">Reference proteome</keyword>
<dbReference type="CDD" id="cd00118">
    <property type="entry name" value="LysM"/>
    <property type="match status" value="2"/>
</dbReference>
<feature type="region of interest" description="Disordered" evidence="3">
    <location>
        <begin position="424"/>
        <end position="446"/>
    </location>
</feature>
<feature type="domain" description="LysM" evidence="4">
    <location>
        <begin position="458"/>
        <end position="504"/>
    </location>
</feature>
<organism evidence="5 6">
    <name type="scientific">Periconia macrospinosa</name>
    <dbReference type="NCBI Taxonomy" id="97972"/>
    <lineage>
        <taxon>Eukaryota</taxon>
        <taxon>Fungi</taxon>
        <taxon>Dikarya</taxon>
        <taxon>Ascomycota</taxon>
        <taxon>Pezizomycotina</taxon>
        <taxon>Dothideomycetes</taxon>
        <taxon>Pleosporomycetidae</taxon>
        <taxon>Pleosporales</taxon>
        <taxon>Massarineae</taxon>
        <taxon>Periconiaceae</taxon>
        <taxon>Periconia</taxon>
    </lineage>
</organism>
<feature type="compositionally biased region" description="Polar residues" evidence="3">
    <location>
        <begin position="424"/>
        <end position="435"/>
    </location>
</feature>
<dbReference type="InterPro" id="IPR036779">
    <property type="entry name" value="LysM_dom_sf"/>
</dbReference>
<sequence>MCRTSLSSLKKTVTSACADLSFEMGATPFDAERILDFYTYKYNLTCLSSGSTWCALEERKWFLEYLPSVTWPEHTQKWYPDWSNDPINGTNAVDENGTTILPYNTVPPPVPTFDSGIEQALDYLYHGPGPASGRVNPNSTMGLEYDEYPLEIQCSSCFLQRFRLGFMSRWGETFNEVKGQAWDNMQKNCNFKEDLFVHPALKPEPAKDDFAWDSPNRCAQTVTFPEPPRMNCSMLSARYKISTGSFRDLNKGINCAGLGNGTYCLPQSCEVAMQWYEGGIPALDLIGENGPYKNISFTQFVKWNSAAIHMPVFPGDYICVGPLGGSYVPPLIPGMSGGKPVYTTTAVPAKETPPGTVKNCGKYYDTVTDDYCEAIAMNFTITFDDLRAMNPQLDGNCTNLWANASYCVATVKGGSAATTVPITSTNKPTMTTSSSDHTRATIAPPAPTQTGAAPACYEWYTAVQGDSCWSIYTKFAITFDQLKKWNPILDDSCGSLWPDYAYCVQA</sequence>
<dbReference type="OrthoDB" id="5985073at2759"/>
<accession>A0A2V1ED64</accession>
<dbReference type="EMBL" id="KZ805305">
    <property type="protein sequence ID" value="PVI07195.1"/>
    <property type="molecule type" value="Genomic_DNA"/>
</dbReference>
<dbReference type="SUPFAM" id="SSF54106">
    <property type="entry name" value="LysM domain"/>
    <property type="match status" value="1"/>
</dbReference>
<dbReference type="InterPro" id="IPR018392">
    <property type="entry name" value="LysM"/>
</dbReference>
<gene>
    <name evidence="5" type="ORF">DM02DRAFT_705729</name>
</gene>
<name>A0A2V1ED64_9PLEO</name>
<dbReference type="AlphaFoldDB" id="A0A2V1ED64"/>
<dbReference type="Gene3D" id="3.10.350.10">
    <property type="entry name" value="LysM domain"/>
    <property type="match status" value="2"/>
</dbReference>
<evidence type="ECO:0000313" key="5">
    <source>
        <dbReference type="EMBL" id="PVI07195.1"/>
    </source>
</evidence>
<dbReference type="PANTHER" id="PTHR34997">
    <property type="entry name" value="AM15"/>
    <property type="match status" value="1"/>
</dbReference>
<protein>
    <submittedName>
        <fullName evidence="5">Carbohydrate-binding module family 50 protein</fullName>
    </submittedName>
</protein>
<dbReference type="InterPro" id="IPR052210">
    <property type="entry name" value="LysM1-like"/>
</dbReference>
<evidence type="ECO:0000313" key="6">
    <source>
        <dbReference type="Proteomes" id="UP000244855"/>
    </source>
</evidence>
<evidence type="ECO:0000259" key="4">
    <source>
        <dbReference type="PROSITE" id="PS51782"/>
    </source>
</evidence>
<dbReference type="SMART" id="SM00257">
    <property type="entry name" value="LysM"/>
    <property type="match status" value="2"/>
</dbReference>
<proteinExistence type="predicted"/>
<reference evidence="5 6" key="1">
    <citation type="journal article" date="2018" name="Sci. Rep.">
        <title>Comparative genomics provides insights into the lifestyle and reveals functional heterogeneity of dark septate endophytic fungi.</title>
        <authorList>
            <person name="Knapp D.G."/>
            <person name="Nemeth J.B."/>
            <person name="Barry K."/>
            <person name="Hainaut M."/>
            <person name="Henrissat B."/>
            <person name="Johnson J."/>
            <person name="Kuo A."/>
            <person name="Lim J.H.P."/>
            <person name="Lipzen A."/>
            <person name="Nolan M."/>
            <person name="Ohm R.A."/>
            <person name="Tamas L."/>
            <person name="Grigoriev I.V."/>
            <person name="Spatafora J.W."/>
            <person name="Nagy L.G."/>
            <person name="Kovacs G.M."/>
        </authorList>
    </citation>
    <scope>NUCLEOTIDE SEQUENCE [LARGE SCALE GENOMIC DNA]</scope>
    <source>
        <strain evidence="5 6">DSE2036</strain>
    </source>
</reference>
<evidence type="ECO:0000256" key="3">
    <source>
        <dbReference type="SAM" id="MobiDB-lite"/>
    </source>
</evidence>
<keyword evidence="2" id="KW-0843">Virulence</keyword>
<dbReference type="PROSITE" id="PS51782">
    <property type="entry name" value="LYSM"/>
    <property type="match status" value="2"/>
</dbReference>
<dbReference type="Pfam" id="PF01476">
    <property type="entry name" value="LysM"/>
    <property type="match status" value="2"/>
</dbReference>
<evidence type="ECO:0000256" key="2">
    <source>
        <dbReference type="ARBA" id="ARBA00023026"/>
    </source>
</evidence>
<keyword evidence="1" id="KW-0147">Chitin-binding</keyword>
<dbReference type="GO" id="GO:0008061">
    <property type="term" value="F:chitin binding"/>
    <property type="evidence" value="ECO:0007669"/>
    <property type="project" value="UniProtKB-KW"/>
</dbReference>
<dbReference type="PANTHER" id="PTHR34997:SF1">
    <property type="entry name" value="PEPTIDOGLYCAN-BINDING LYSIN DOMAIN"/>
    <property type="match status" value="1"/>
</dbReference>
<dbReference type="STRING" id="97972.A0A2V1ED64"/>
<dbReference type="Proteomes" id="UP000244855">
    <property type="component" value="Unassembled WGS sequence"/>
</dbReference>
<feature type="domain" description="LysM" evidence="4">
    <location>
        <begin position="362"/>
        <end position="408"/>
    </location>
</feature>
<evidence type="ECO:0000256" key="1">
    <source>
        <dbReference type="ARBA" id="ARBA00022669"/>
    </source>
</evidence>